<dbReference type="EMBL" id="BMFQ01000003">
    <property type="protein sequence ID" value="GGG51455.1"/>
    <property type="molecule type" value="Genomic_DNA"/>
</dbReference>
<evidence type="ECO:0008006" key="4">
    <source>
        <dbReference type="Google" id="ProtNLM"/>
    </source>
</evidence>
<comment type="caution">
    <text evidence="2">The sequence shown here is derived from an EMBL/GenBank/DDBJ whole genome shotgun (WGS) entry which is preliminary data.</text>
</comment>
<keyword evidence="3" id="KW-1185">Reference proteome</keyword>
<reference evidence="2" key="1">
    <citation type="journal article" date="2014" name="Int. J. Syst. Evol. Microbiol.">
        <title>Complete genome sequence of Corynebacterium casei LMG S-19264T (=DSM 44701T), isolated from a smear-ripened cheese.</title>
        <authorList>
            <consortium name="US DOE Joint Genome Institute (JGI-PGF)"/>
            <person name="Walter F."/>
            <person name="Albersmeier A."/>
            <person name="Kalinowski J."/>
            <person name="Ruckert C."/>
        </authorList>
    </citation>
    <scope>NUCLEOTIDE SEQUENCE</scope>
    <source>
        <strain evidence="2">CGMCC 1.12751</strain>
    </source>
</reference>
<evidence type="ECO:0000313" key="3">
    <source>
        <dbReference type="Proteomes" id="UP000625976"/>
    </source>
</evidence>
<feature type="signal peptide" evidence="1">
    <location>
        <begin position="1"/>
        <end position="19"/>
    </location>
</feature>
<evidence type="ECO:0000313" key="2">
    <source>
        <dbReference type="EMBL" id="GGG51455.1"/>
    </source>
</evidence>
<keyword evidence="1" id="KW-0732">Signal</keyword>
<protein>
    <recommendedName>
        <fullName evidence="4">DUF2911 domain-containing protein</fullName>
    </recommendedName>
</protein>
<proteinExistence type="predicted"/>
<dbReference type="RefSeq" id="WP_188465080.1">
    <property type="nucleotide sequence ID" value="NZ_BMFQ01000003.1"/>
</dbReference>
<dbReference type="Proteomes" id="UP000625976">
    <property type="component" value="Unassembled WGS sequence"/>
</dbReference>
<evidence type="ECO:0000256" key="1">
    <source>
        <dbReference type="SAM" id="SignalP"/>
    </source>
</evidence>
<gene>
    <name evidence="2" type="ORF">GCM10010976_23290</name>
</gene>
<sequence>MKKLLFFITVIALSFNLNAQIVTPQPSPFSKVEQKVGLTDFTIEYSRPSVNGRVIFGDLVPYDKTWRTGANKNTIITFTDDVTIMGQILQAGSYAIYSIPGEEVWQVIFYSSTDNGGLPKEWDGSKVAAKVNVQPMAIPFSVETFTIDINQLTNNGGTLELIWDKTYIGVPFSLPTDNLVLASINEALSGTPTANDYYAAAVYYLQEGKDISQAKDWMDKAMKMTKKPAFYQLRQQSLIYAKAGDKKGAIAIAKKSLEASKVAGNEDYVKMNMDSIAEWEN</sequence>
<dbReference type="Pfam" id="PF11138">
    <property type="entry name" value="DUF2911"/>
    <property type="match status" value="1"/>
</dbReference>
<dbReference type="InterPro" id="IPR021314">
    <property type="entry name" value="DUF2911"/>
</dbReference>
<dbReference type="AlphaFoldDB" id="A0A917GMY2"/>
<organism evidence="2 3">
    <name type="scientific">Bizionia arctica</name>
    <dbReference type="NCBI Taxonomy" id="1495645"/>
    <lineage>
        <taxon>Bacteria</taxon>
        <taxon>Pseudomonadati</taxon>
        <taxon>Bacteroidota</taxon>
        <taxon>Flavobacteriia</taxon>
        <taxon>Flavobacteriales</taxon>
        <taxon>Flavobacteriaceae</taxon>
        <taxon>Bizionia</taxon>
    </lineage>
</organism>
<name>A0A917GMY2_9FLAO</name>
<feature type="chain" id="PRO_5037781095" description="DUF2911 domain-containing protein" evidence="1">
    <location>
        <begin position="20"/>
        <end position="281"/>
    </location>
</feature>
<accession>A0A917GMY2</accession>
<reference evidence="2" key="2">
    <citation type="submission" date="2020-09" db="EMBL/GenBank/DDBJ databases">
        <authorList>
            <person name="Sun Q."/>
            <person name="Zhou Y."/>
        </authorList>
    </citation>
    <scope>NUCLEOTIDE SEQUENCE</scope>
    <source>
        <strain evidence="2">CGMCC 1.12751</strain>
    </source>
</reference>